<keyword evidence="1" id="KW-1133">Transmembrane helix</keyword>
<feature type="transmembrane region" description="Helical" evidence="1">
    <location>
        <begin position="21"/>
        <end position="38"/>
    </location>
</feature>
<keyword evidence="1" id="KW-0812">Transmembrane</keyword>
<comment type="caution">
    <text evidence="2">The sequence shown here is derived from an EMBL/GenBank/DDBJ whole genome shotgun (WGS) entry which is preliminary data.</text>
</comment>
<gene>
    <name evidence="2" type="ORF">RJ53_04725</name>
</gene>
<evidence type="ECO:0000313" key="2">
    <source>
        <dbReference type="EMBL" id="MBR1368852.1"/>
    </source>
</evidence>
<keyword evidence="3" id="KW-1185">Reference proteome</keyword>
<dbReference type="EMBL" id="JWHL01000005">
    <property type="protein sequence ID" value="MBR1368852.1"/>
    <property type="molecule type" value="Genomic_DNA"/>
</dbReference>
<dbReference type="Proteomes" id="UP000730161">
    <property type="component" value="Unassembled WGS sequence"/>
</dbReference>
<dbReference type="RefSeq" id="WP_211530503.1">
    <property type="nucleotide sequence ID" value="NZ_JWHL01000005.1"/>
</dbReference>
<accession>A0A8J7W9G9</accession>
<dbReference type="AlphaFoldDB" id="A0A8J7W9G9"/>
<proteinExistence type="predicted"/>
<sequence>MNLSDLVYRLSHPGDSDDARAALLLFIAAAASLGLVAFTDRADMTTATLILSGFACFIAGLFLLTFHRGAAVSPEIAGLLDPGARIALARVAADLGVDGDAAILPRRDGDPLQFTSSGLSVLPEGDIITSLCIQEGSVGLCVPPLSLPLRHHLRDEYGLGTPDGVASALSAYKEAIIVCLELADEVHATVEGEDPVIGIVGFTLFDGCRIVAAESPKCCTMFPCAICGLAGLLLAEATGKPWIYDQITMNPEDRSVRIVLRSP</sequence>
<organism evidence="2 3">
    <name type="scientific">Methanocalculus chunghsingensis</name>
    <dbReference type="NCBI Taxonomy" id="156457"/>
    <lineage>
        <taxon>Archaea</taxon>
        <taxon>Methanobacteriati</taxon>
        <taxon>Methanobacteriota</taxon>
        <taxon>Stenosarchaea group</taxon>
        <taxon>Methanomicrobia</taxon>
        <taxon>Methanomicrobiales</taxon>
        <taxon>Methanocalculaceae</taxon>
        <taxon>Methanocalculus</taxon>
    </lineage>
</organism>
<protein>
    <submittedName>
        <fullName evidence="2">Uncharacterized protein</fullName>
    </submittedName>
</protein>
<keyword evidence="1" id="KW-0472">Membrane</keyword>
<dbReference type="OrthoDB" id="148221at2157"/>
<evidence type="ECO:0000313" key="3">
    <source>
        <dbReference type="Proteomes" id="UP000730161"/>
    </source>
</evidence>
<feature type="transmembrane region" description="Helical" evidence="1">
    <location>
        <begin position="44"/>
        <end position="66"/>
    </location>
</feature>
<name>A0A8J7W9G9_9EURY</name>
<reference evidence="2" key="1">
    <citation type="submission" date="2014-12" db="EMBL/GenBank/DDBJ databases">
        <authorList>
            <person name="Huang H.-H."/>
            <person name="Chen S.-C."/>
            <person name="Lai M.-C."/>
        </authorList>
    </citation>
    <scope>NUCLEOTIDE SEQUENCE</scope>
    <source>
        <strain evidence="2">K1F9705b</strain>
    </source>
</reference>
<evidence type="ECO:0000256" key="1">
    <source>
        <dbReference type="SAM" id="Phobius"/>
    </source>
</evidence>